<gene>
    <name evidence="1" type="ORF">CCAP1982_LOCUS10164</name>
</gene>
<dbReference type="AlphaFoldDB" id="A0A811UX47"/>
<organism evidence="1 2">
    <name type="scientific">Ceratitis capitata</name>
    <name type="common">Mediterranean fruit fly</name>
    <name type="synonym">Tephritis capitata</name>
    <dbReference type="NCBI Taxonomy" id="7213"/>
    <lineage>
        <taxon>Eukaryota</taxon>
        <taxon>Metazoa</taxon>
        <taxon>Ecdysozoa</taxon>
        <taxon>Arthropoda</taxon>
        <taxon>Hexapoda</taxon>
        <taxon>Insecta</taxon>
        <taxon>Pterygota</taxon>
        <taxon>Neoptera</taxon>
        <taxon>Endopterygota</taxon>
        <taxon>Diptera</taxon>
        <taxon>Brachycera</taxon>
        <taxon>Muscomorpha</taxon>
        <taxon>Tephritoidea</taxon>
        <taxon>Tephritidae</taxon>
        <taxon>Ceratitis</taxon>
        <taxon>Ceratitis</taxon>
    </lineage>
</organism>
<sequence length="239" mass="27331">SLKELYHTFFGASCEVFKNLELIILIFEMIIFTTMATNNLRRAARTTILVDAEHFTTDEIQVDHTINILSNHYNHFLENCKALVGESSLNKLETPDHLLALLKATYGSVVIKLQHYVRGIHTGSISTRALLNRASVKLPTFNGKLEIWLMFKGIFESMVHNRTDFDSTYNLSRLRQCLDAQAVPKLPLLSQEIARYIIDMVRCTLRTLTVMGLPTDIWDAIIYPIVLRKLPSPAIAHWF</sequence>
<protein>
    <submittedName>
        <fullName evidence="1">(Mediterranean fruit fly) hypothetical protein</fullName>
    </submittedName>
</protein>
<proteinExistence type="predicted"/>
<accession>A0A811UX47</accession>
<dbReference type="EMBL" id="CAJHJT010000023">
    <property type="protein sequence ID" value="CAD7001673.1"/>
    <property type="molecule type" value="Genomic_DNA"/>
</dbReference>
<feature type="non-terminal residue" evidence="1">
    <location>
        <position position="1"/>
    </location>
</feature>
<name>A0A811UX47_CERCA</name>
<reference evidence="1" key="1">
    <citation type="submission" date="2020-11" db="EMBL/GenBank/DDBJ databases">
        <authorList>
            <person name="Whitehead M."/>
        </authorList>
    </citation>
    <scope>NUCLEOTIDE SEQUENCE</scope>
    <source>
        <strain evidence="1">EGII</strain>
    </source>
</reference>
<dbReference type="Proteomes" id="UP000606786">
    <property type="component" value="Unassembled WGS sequence"/>
</dbReference>
<comment type="caution">
    <text evidence="1">The sequence shown here is derived from an EMBL/GenBank/DDBJ whole genome shotgun (WGS) entry which is preliminary data.</text>
</comment>
<keyword evidence="2" id="KW-1185">Reference proteome</keyword>
<evidence type="ECO:0000313" key="1">
    <source>
        <dbReference type="EMBL" id="CAD7001673.1"/>
    </source>
</evidence>
<evidence type="ECO:0000313" key="2">
    <source>
        <dbReference type="Proteomes" id="UP000606786"/>
    </source>
</evidence>